<dbReference type="InterPro" id="IPR051213">
    <property type="entry name" value="START_lipid_transfer"/>
</dbReference>
<feature type="signal peptide" evidence="1">
    <location>
        <begin position="1"/>
        <end position="19"/>
    </location>
</feature>
<dbReference type="PANTHER" id="PTHR19308:SF14">
    <property type="entry name" value="START DOMAIN-CONTAINING PROTEIN"/>
    <property type="match status" value="1"/>
</dbReference>
<reference evidence="3 4" key="1">
    <citation type="submission" date="2019-01" db="EMBL/GenBank/DDBJ databases">
        <title>Mucilaginibacter antarcticum sp. nov., isolated from antarctic soil.</title>
        <authorList>
            <person name="Yan Y.-Q."/>
            <person name="Du Z.-J."/>
        </authorList>
    </citation>
    <scope>NUCLEOTIDE SEQUENCE [LARGE SCALE GENOMIC DNA]</scope>
    <source>
        <strain evidence="3 4">F01003</strain>
    </source>
</reference>
<accession>A0A3S4YI61</accession>
<evidence type="ECO:0000313" key="4">
    <source>
        <dbReference type="Proteomes" id="UP000286701"/>
    </source>
</evidence>
<evidence type="ECO:0000259" key="2">
    <source>
        <dbReference type="PROSITE" id="PS50848"/>
    </source>
</evidence>
<comment type="caution">
    <text evidence="3">The sequence shown here is derived from an EMBL/GenBank/DDBJ whole genome shotgun (WGS) entry which is preliminary data.</text>
</comment>
<dbReference type="RefSeq" id="WP_128532585.1">
    <property type="nucleotide sequence ID" value="NZ_SBIW01000002.1"/>
</dbReference>
<dbReference type="PROSITE" id="PS50848">
    <property type="entry name" value="START"/>
    <property type="match status" value="1"/>
</dbReference>
<evidence type="ECO:0000256" key="1">
    <source>
        <dbReference type="SAM" id="SignalP"/>
    </source>
</evidence>
<dbReference type="AlphaFoldDB" id="A0A3S4YI61"/>
<dbReference type="SUPFAM" id="SSF55961">
    <property type="entry name" value="Bet v1-like"/>
    <property type="match status" value="1"/>
</dbReference>
<dbReference type="OrthoDB" id="5734556at2"/>
<dbReference type="InterPro" id="IPR002913">
    <property type="entry name" value="START_lipid-bd_dom"/>
</dbReference>
<dbReference type="PIRSF" id="PIRSF039033">
    <property type="entry name" value="START_dom"/>
    <property type="match status" value="1"/>
</dbReference>
<protein>
    <submittedName>
        <fullName evidence="3">Lipid-binding protein</fullName>
    </submittedName>
</protein>
<sequence>MYKKLLLFVFILKISTASAQYKWTPKTDKDGIKVFTSLVPGSKFKAIKVEADLDATAAQLVKVLLDVKNCTEWVSHTKLCTLIKQVSPSEVYYYSEIDVPWPATNRDFVAHLIVRQNPETKVVTVDGPAVPGFVPVKEDIVRITASKGEWIIIPIEKDKIKVVYTLQVDPGGNIPAWLINMLAAEGPTRSFQGLKKQLKKPEYAHGVSFIKDQTGR</sequence>
<feature type="chain" id="PRO_5018576449" evidence="1">
    <location>
        <begin position="20"/>
        <end position="216"/>
    </location>
</feature>
<name>A0A3S4YI61_9SPHI</name>
<proteinExistence type="predicted"/>
<dbReference type="Proteomes" id="UP000286701">
    <property type="component" value="Unassembled WGS sequence"/>
</dbReference>
<dbReference type="GO" id="GO:0008289">
    <property type="term" value="F:lipid binding"/>
    <property type="evidence" value="ECO:0007669"/>
    <property type="project" value="InterPro"/>
</dbReference>
<feature type="domain" description="START" evidence="2">
    <location>
        <begin position="23"/>
        <end position="203"/>
    </location>
</feature>
<dbReference type="Pfam" id="PF01852">
    <property type="entry name" value="START"/>
    <property type="match status" value="1"/>
</dbReference>
<organism evidence="3 4">
    <name type="scientific">Mucilaginibacter gilvus</name>
    <dbReference type="NCBI Taxonomy" id="2305909"/>
    <lineage>
        <taxon>Bacteria</taxon>
        <taxon>Pseudomonadati</taxon>
        <taxon>Bacteroidota</taxon>
        <taxon>Sphingobacteriia</taxon>
        <taxon>Sphingobacteriales</taxon>
        <taxon>Sphingobacteriaceae</taxon>
        <taxon>Mucilaginibacter</taxon>
    </lineage>
</organism>
<keyword evidence="4" id="KW-1185">Reference proteome</keyword>
<evidence type="ECO:0000313" key="3">
    <source>
        <dbReference type="EMBL" id="RWY55676.1"/>
    </source>
</evidence>
<dbReference type="InterPro" id="IPR023393">
    <property type="entry name" value="START-like_dom_sf"/>
</dbReference>
<dbReference type="InterPro" id="IPR028347">
    <property type="entry name" value="START_dom_prot"/>
</dbReference>
<gene>
    <name evidence="3" type="ORF">EPL05_04690</name>
</gene>
<dbReference type="Gene3D" id="3.30.530.20">
    <property type="match status" value="1"/>
</dbReference>
<keyword evidence="1" id="KW-0732">Signal</keyword>
<dbReference type="PANTHER" id="PTHR19308">
    <property type="entry name" value="PHOSPHATIDYLCHOLINE TRANSFER PROTEIN"/>
    <property type="match status" value="1"/>
</dbReference>
<dbReference type="GO" id="GO:0005737">
    <property type="term" value="C:cytoplasm"/>
    <property type="evidence" value="ECO:0007669"/>
    <property type="project" value="UniProtKB-ARBA"/>
</dbReference>
<dbReference type="EMBL" id="SBIW01000002">
    <property type="protein sequence ID" value="RWY55676.1"/>
    <property type="molecule type" value="Genomic_DNA"/>
</dbReference>
<dbReference type="CDD" id="cd08876">
    <property type="entry name" value="START_1"/>
    <property type="match status" value="1"/>
</dbReference>